<feature type="transmembrane region" description="Helical" evidence="5">
    <location>
        <begin position="12"/>
        <end position="27"/>
    </location>
</feature>
<dbReference type="InterPro" id="IPR051533">
    <property type="entry name" value="WaaL-like"/>
</dbReference>
<feature type="transmembrane region" description="Helical" evidence="5">
    <location>
        <begin position="176"/>
        <end position="194"/>
    </location>
</feature>
<name>A0ABD7F1S8_9GAMM</name>
<comment type="subcellular location">
    <subcellularLocation>
        <location evidence="1">Membrane</location>
        <topology evidence="1">Multi-pass membrane protein</topology>
    </subcellularLocation>
</comment>
<accession>A0ABD7F1S8</accession>
<feature type="domain" description="O-antigen ligase-related" evidence="6">
    <location>
        <begin position="204"/>
        <end position="345"/>
    </location>
</feature>
<dbReference type="InterPro" id="IPR007016">
    <property type="entry name" value="O-antigen_ligase-rel_domated"/>
</dbReference>
<evidence type="ECO:0000256" key="5">
    <source>
        <dbReference type="SAM" id="Phobius"/>
    </source>
</evidence>
<dbReference type="GO" id="GO:0016020">
    <property type="term" value="C:membrane"/>
    <property type="evidence" value="ECO:0007669"/>
    <property type="project" value="UniProtKB-SubCell"/>
</dbReference>
<evidence type="ECO:0000313" key="7">
    <source>
        <dbReference type="EMBL" id="QXZ22326.1"/>
    </source>
</evidence>
<dbReference type="Proteomes" id="UP000827069">
    <property type="component" value="Chromosome"/>
</dbReference>
<evidence type="ECO:0000259" key="6">
    <source>
        <dbReference type="Pfam" id="PF04932"/>
    </source>
</evidence>
<feature type="transmembrane region" description="Helical" evidence="5">
    <location>
        <begin position="369"/>
        <end position="386"/>
    </location>
</feature>
<dbReference type="AlphaFoldDB" id="A0ABD7F1S8"/>
<keyword evidence="8" id="KW-1185">Reference proteome</keyword>
<dbReference type="Pfam" id="PF04932">
    <property type="entry name" value="Wzy_C"/>
    <property type="match status" value="1"/>
</dbReference>
<organism evidence="7 8">
    <name type="scientific">Acinetobacter septicus</name>
    <dbReference type="NCBI Taxonomy" id="465797"/>
    <lineage>
        <taxon>Bacteria</taxon>
        <taxon>Pseudomonadati</taxon>
        <taxon>Pseudomonadota</taxon>
        <taxon>Gammaproteobacteria</taxon>
        <taxon>Moraxellales</taxon>
        <taxon>Moraxellaceae</taxon>
        <taxon>Acinetobacter</taxon>
    </lineage>
</organism>
<dbReference type="EMBL" id="CP079898">
    <property type="protein sequence ID" value="QXZ22326.1"/>
    <property type="molecule type" value="Genomic_DNA"/>
</dbReference>
<reference evidence="7 8" key="1">
    <citation type="submission" date="2021-07" db="EMBL/GenBank/DDBJ databases">
        <title>FDA dAtabase for Regulatory Grade micrObial Sequences (FDA-ARGOS): Supporting development and validation of Infectious Disease Dx tests.</title>
        <authorList>
            <person name="Sproer C."/>
            <person name="Gronow S."/>
            <person name="Severitt S."/>
            <person name="Schroder I."/>
            <person name="Tallon L."/>
            <person name="Sadzewicz L."/>
            <person name="Zhao X."/>
            <person name="Boylan J."/>
            <person name="Ott S."/>
            <person name="Bowen H."/>
            <person name="Vavikolanu K."/>
            <person name="Mehta A."/>
            <person name="Aluvathingal J."/>
            <person name="Nadendla S."/>
            <person name="Lowell S."/>
            <person name="Myers T."/>
            <person name="Yan Y."/>
        </authorList>
    </citation>
    <scope>NUCLEOTIDE SEQUENCE [LARGE SCALE GENOMIC DNA]</scope>
    <source>
        <strain evidence="7 8">FDAARGOS_1401</strain>
    </source>
</reference>
<gene>
    <name evidence="7" type="ORF">I6L31_11330</name>
</gene>
<dbReference type="PANTHER" id="PTHR37422">
    <property type="entry name" value="TEICHURONIC ACID BIOSYNTHESIS PROTEIN TUAE"/>
    <property type="match status" value="1"/>
</dbReference>
<evidence type="ECO:0000256" key="1">
    <source>
        <dbReference type="ARBA" id="ARBA00004141"/>
    </source>
</evidence>
<evidence type="ECO:0000256" key="4">
    <source>
        <dbReference type="ARBA" id="ARBA00023136"/>
    </source>
</evidence>
<feature type="transmembrane region" description="Helical" evidence="5">
    <location>
        <begin position="248"/>
        <end position="268"/>
    </location>
</feature>
<feature type="transmembrane region" description="Helical" evidence="5">
    <location>
        <begin position="89"/>
        <end position="107"/>
    </location>
</feature>
<feature type="transmembrane region" description="Helical" evidence="5">
    <location>
        <begin position="392"/>
        <end position="410"/>
    </location>
</feature>
<keyword evidence="3 5" id="KW-1133">Transmembrane helix</keyword>
<evidence type="ECO:0000256" key="3">
    <source>
        <dbReference type="ARBA" id="ARBA00022989"/>
    </source>
</evidence>
<keyword evidence="7" id="KW-0436">Ligase</keyword>
<dbReference type="RefSeq" id="WP_035271546.1">
    <property type="nucleotide sequence ID" value="NZ_CP079898.1"/>
</dbReference>
<evidence type="ECO:0000313" key="8">
    <source>
        <dbReference type="Proteomes" id="UP000827069"/>
    </source>
</evidence>
<feature type="transmembrane region" description="Helical" evidence="5">
    <location>
        <begin position="33"/>
        <end position="50"/>
    </location>
</feature>
<proteinExistence type="predicted"/>
<feature type="transmembrane region" description="Helical" evidence="5">
    <location>
        <begin position="333"/>
        <end position="357"/>
    </location>
</feature>
<dbReference type="PANTHER" id="PTHR37422:SF13">
    <property type="entry name" value="LIPOPOLYSACCHARIDE BIOSYNTHESIS PROTEIN PA4999-RELATED"/>
    <property type="match status" value="1"/>
</dbReference>
<feature type="transmembrane region" description="Helical" evidence="5">
    <location>
        <begin position="206"/>
        <end position="236"/>
    </location>
</feature>
<evidence type="ECO:0000256" key="2">
    <source>
        <dbReference type="ARBA" id="ARBA00022692"/>
    </source>
</evidence>
<keyword evidence="4 5" id="KW-0472">Membrane</keyword>
<protein>
    <submittedName>
        <fullName evidence="7">O-antigen ligase family protein</fullName>
    </submittedName>
</protein>
<feature type="transmembrane region" description="Helical" evidence="5">
    <location>
        <begin position="119"/>
        <end position="141"/>
    </location>
</feature>
<sequence>MMTNFKISTTNFYLFILCFFIIFGNLGRIGSSFNITEIAILLIFSLSFFLKKIQKRILVSLLSLLLLILLSMIVGIIKFSLNFDGISYSIRLIIQILSIYSIAYTLLNYEKNQHDFNRIINSYINVYIYLSIISIIILFLFPNSVDFWSFLSNFGIIIDGDPHVNRIVSTYFDPNFFGNILLLPFLLTVIQLKYYPSKLNVFKLLILAFTLIFTFSRSTIASMFLLIFLYYIYQVYTSLKSGKIQKNLIYTGILFLLTIPVFANNSYISERLVQRFSSTSSNDGSTMARIESYNIGRELFYNNPILGTGFNFTLEIQKKLRGGIGIDSSIQSILIGFGIIGSMFLVFLLFIFIVSIYNSYKRAKNYEREISFFYVIYLIFSILFLSNFNQLLFYPFWMIPTLSFGIYLIIRKSHFPKTIYKD</sequence>
<dbReference type="GO" id="GO:0016874">
    <property type="term" value="F:ligase activity"/>
    <property type="evidence" value="ECO:0007669"/>
    <property type="project" value="UniProtKB-KW"/>
</dbReference>
<keyword evidence="2 5" id="KW-0812">Transmembrane</keyword>
<feature type="transmembrane region" description="Helical" evidence="5">
    <location>
        <begin position="57"/>
        <end position="77"/>
    </location>
</feature>